<feature type="domain" description="Putative peptidyl-prolyl cis-trans isomerase" evidence="1">
    <location>
        <begin position="382"/>
        <end position="507"/>
    </location>
</feature>
<dbReference type="PIRSF" id="PIRSF005852">
    <property type="entry name" value="UCP005852"/>
    <property type="match status" value="1"/>
</dbReference>
<dbReference type="InterPro" id="IPR016466">
    <property type="entry name" value="Methan_mark_3"/>
</dbReference>
<dbReference type="HAMAP" id="MF_01089">
    <property type="entry name" value="UPF0288"/>
    <property type="match status" value="1"/>
</dbReference>
<proteinExistence type="inferred from homology"/>
<dbReference type="AlphaFoldDB" id="A0A0W8F0A8"/>
<gene>
    <name evidence="2" type="ORF">ASZ90_016048</name>
</gene>
<dbReference type="Pfam" id="PF26548">
    <property type="entry name" value="DUF8179"/>
    <property type="match status" value="1"/>
</dbReference>
<dbReference type="InterPro" id="IPR058492">
    <property type="entry name" value="DUF8179"/>
</dbReference>
<sequence>MTSVTIRLDGQRREIAAGTPLSELIPAIVPRYCVAVIRPATRESAETSSFRIFTTQGEVTIDPVGSGAEIFTRFAAQEPLRIHWHDRNAAAFGPFASDITPARSPHLYERGEVILGCGGYDPRRSYLVFSKMRHFADLGAAAGGGVIGKVVSGRGVLDRWATSDAITRIEQVISWADTSRSFTTCDGDFVLEDGMEIITHIMIRAAGFENDHIDTSTAVSVEHLMLAYDQGDFVVGRSASTHIADVRRSGIDVPAENPLPRREGMVTTRVRGSGRGSVFVYTTDLPASPAHTVVGQVMHGIELARLAREGDVIAITMEPERFDLVGLPLPDAAERAESRGIRIVTEDDAGARVVVDQTPDTTLECLAAKTVRITTIPDEKIIDIALDDRHAPASCEIFRKMTGLHLHRVGRLPFFFHFEDVYLFKPAVLKGENLIPENTPEDSVPAGILGITNDSRRGSGLVGVRTTDNSEFGPTSEPFEGTNLIGKVIDIGKLGSIKENDIVFIREIGK</sequence>
<protein>
    <recommendedName>
        <fullName evidence="1">Putative peptidyl-prolyl cis-trans isomerase domain-containing protein</fullName>
    </recommendedName>
</protein>
<comment type="caution">
    <text evidence="2">The sequence shown here is derived from an EMBL/GenBank/DDBJ whole genome shotgun (WGS) entry which is preliminary data.</text>
</comment>
<organism evidence="2">
    <name type="scientific">hydrocarbon metagenome</name>
    <dbReference type="NCBI Taxonomy" id="938273"/>
    <lineage>
        <taxon>unclassified sequences</taxon>
        <taxon>metagenomes</taxon>
        <taxon>ecological metagenomes</taxon>
    </lineage>
</organism>
<name>A0A0W8F0A8_9ZZZZ</name>
<evidence type="ECO:0000313" key="2">
    <source>
        <dbReference type="EMBL" id="KUG14304.1"/>
    </source>
</evidence>
<dbReference type="EMBL" id="LNQE01001674">
    <property type="protein sequence ID" value="KUG14304.1"/>
    <property type="molecule type" value="Genomic_DNA"/>
</dbReference>
<dbReference type="NCBIfam" id="TIGR03268">
    <property type="entry name" value="methan_mark_3"/>
    <property type="match status" value="1"/>
</dbReference>
<evidence type="ECO:0000259" key="1">
    <source>
        <dbReference type="Pfam" id="PF26548"/>
    </source>
</evidence>
<reference evidence="2" key="1">
    <citation type="journal article" date="2015" name="Proc. Natl. Acad. Sci. U.S.A.">
        <title>Networks of energetic and metabolic interactions define dynamics in microbial communities.</title>
        <authorList>
            <person name="Embree M."/>
            <person name="Liu J.K."/>
            <person name="Al-Bassam M.M."/>
            <person name="Zengler K."/>
        </authorList>
    </citation>
    <scope>NUCLEOTIDE SEQUENCE</scope>
</reference>
<accession>A0A0W8F0A8</accession>